<evidence type="ECO:0000313" key="2">
    <source>
        <dbReference type="EMBL" id="KAG0719687.1"/>
    </source>
</evidence>
<protein>
    <submittedName>
        <fullName evidence="2">Uncharacterized protein</fullName>
    </submittedName>
</protein>
<proteinExistence type="predicted"/>
<accession>A0A8J5CTZ0</accession>
<feature type="compositionally biased region" description="Gly residues" evidence="1">
    <location>
        <begin position="83"/>
        <end position="92"/>
    </location>
</feature>
<dbReference type="Proteomes" id="UP000770661">
    <property type="component" value="Unassembled WGS sequence"/>
</dbReference>
<reference evidence="2" key="1">
    <citation type="submission" date="2020-07" db="EMBL/GenBank/DDBJ databases">
        <title>The High-quality genome of the commercially important snow crab, Chionoecetes opilio.</title>
        <authorList>
            <person name="Jeong J.-H."/>
            <person name="Ryu S."/>
        </authorList>
    </citation>
    <scope>NUCLEOTIDE SEQUENCE</scope>
    <source>
        <strain evidence="2">MADBK_172401_WGS</strain>
        <tissue evidence="2">Digestive gland</tissue>
    </source>
</reference>
<organism evidence="2 3">
    <name type="scientific">Chionoecetes opilio</name>
    <name type="common">Atlantic snow crab</name>
    <name type="synonym">Cancer opilio</name>
    <dbReference type="NCBI Taxonomy" id="41210"/>
    <lineage>
        <taxon>Eukaryota</taxon>
        <taxon>Metazoa</taxon>
        <taxon>Ecdysozoa</taxon>
        <taxon>Arthropoda</taxon>
        <taxon>Crustacea</taxon>
        <taxon>Multicrustacea</taxon>
        <taxon>Malacostraca</taxon>
        <taxon>Eumalacostraca</taxon>
        <taxon>Eucarida</taxon>
        <taxon>Decapoda</taxon>
        <taxon>Pleocyemata</taxon>
        <taxon>Brachyura</taxon>
        <taxon>Eubrachyura</taxon>
        <taxon>Majoidea</taxon>
        <taxon>Majidae</taxon>
        <taxon>Chionoecetes</taxon>
    </lineage>
</organism>
<keyword evidence="3" id="KW-1185">Reference proteome</keyword>
<gene>
    <name evidence="2" type="ORF">GWK47_049995</name>
</gene>
<evidence type="ECO:0000313" key="3">
    <source>
        <dbReference type="Proteomes" id="UP000770661"/>
    </source>
</evidence>
<feature type="region of interest" description="Disordered" evidence="1">
    <location>
        <begin position="76"/>
        <end position="124"/>
    </location>
</feature>
<comment type="caution">
    <text evidence="2">The sequence shown here is derived from an EMBL/GenBank/DDBJ whole genome shotgun (WGS) entry which is preliminary data.</text>
</comment>
<name>A0A8J5CTZ0_CHIOP</name>
<evidence type="ECO:0000256" key="1">
    <source>
        <dbReference type="SAM" id="MobiDB-lite"/>
    </source>
</evidence>
<dbReference type="AlphaFoldDB" id="A0A8J5CTZ0"/>
<sequence>MFHILETRPQRCGWCWLARGKRHLPFISPGKHRFSCFAWRLSEAVVTQPGVALPAPVPWEYHKRRDIPAVFQFSREDSPARTWGGGSGGSGGLQHPPSQGSTLDAVQPPSVRGCTRHPSEDGVL</sequence>
<dbReference type="EMBL" id="JACEEZ010014145">
    <property type="protein sequence ID" value="KAG0719687.1"/>
    <property type="molecule type" value="Genomic_DNA"/>
</dbReference>